<keyword evidence="3" id="KW-1185">Reference proteome</keyword>
<dbReference type="InParanoid" id="A0A2K3DA83"/>
<dbReference type="PROSITE" id="PS50213">
    <property type="entry name" value="FAS1"/>
    <property type="match status" value="1"/>
</dbReference>
<accession>A0A2K3DA83</accession>
<sequence>MSGAPTSPVKGMSWGSAAAMAAGLDAELLSKVSTVFVPSDDAIKAYVTSSGATSADLATGSGKSAVTAHVIPNKTLTSADFPEGSSSYNTVAGVPLTVSKAGGQLTVSAGSVTANVIQSDISTGNVSALDCVHGAAEKATIFLIDNVLSPVV</sequence>
<feature type="domain" description="FAS1" evidence="1">
    <location>
        <begin position="1"/>
        <end position="148"/>
    </location>
</feature>
<dbReference type="RefSeq" id="XP_042920128.1">
    <property type="nucleotide sequence ID" value="XM_043066731.1"/>
</dbReference>
<dbReference type="SMART" id="SM00554">
    <property type="entry name" value="FAS1"/>
    <property type="match status" value="1"/>
</dbReference>
<dbReference type="EMBL" id="CM008971">
    <property type="protein sequence ID" value="PNW77442.1"/>
    <property type="molecule type" value="Genomic_DNA"/>
</dbReference>
<gene>
    <name evidence="2" type="ORF">CHLRE_10g436700v5</name>
</gene>
<dbReference type="OrthoDB" id="534683at2759"/>
<proteinExistence type="predicted"/>
<evidence type="ECO:0000313" key="3">
    <source>
        <dbReference type="Proteomes" id="UP000006906"/>
    </source>
</evidence>
<dbReference type="Proteomes" id="UP000006906">
    <property type="component" value="Chromosome 10"/>
</dbReference>
<protein>
    <recommendedName>
        <fullName evidence="1">FAS1 domain-containing protein</fullName>
    </recommendedName>
</protein>
<evidence type="ECO:0000259" key="1">
    <source>
        <dbReference type="PROSITE" id="PS50213"/>
    </source>
</evidence>
<dbReference type="InterPro" id="IPR000782">
    <property type="entry name" value="FAS1_domain"/>
</dbReference>
<dbReference type="SUPFAM" id="SSF82153">
    <property type="entry name" value="FAS1 domain"/>
    <property type="match status" value="1"/>
</dbReference>
<dbReference type="AlphaFoldDB" id="A0A2K3DA83"/>
<dbReference type="Gramene" id="PNW77442">
    <property type="protein sequence ID" value="PNW77442"/>
    <property type="gene ID" value="CHLRE_10g436700v5"/>
</dbReference>
<dbReference type="GeneID" id="66055014"/>
<organism evidence="2 3">
    <name type="scientific">Chlamydomonas reinhardtii</name>
    <name type="common">Chlamydomonas smithii</name>
    <dbReference type="NCBI Taxonomy" id="3055"/>
    <lineage>
        <taxon>Eukaryota</taxon>
        <taxon>Viridiplantae</taxon>
        <taxon>Chlorophyta</taxon>
        <taxon>core chlorophytes</taxon>
        <taxon>Chlorophyceae</taxon>
        <taxon>CS clade</taxon>
        <taxon>Chlamydomonadales</taxon>
        <taxon>Chlamydomonadaceae</taxon>
        <taxon>Chlamydomonas</taxon>
    </lineage>
</organism>
<dbReference type="InterPro" id="IPR036378">
    <property type="entry name" value="FAS1_dom_sf"/>
</dbReference>
<dbReference type="KEGG" id="cre:CHLRE_10g436700v5"/>
<reference evidence="2 3" key="1">
    <citation type="journal article" date="2007" name="Science">
        <title>The Chlamydomonas genome reveals the evolution of key animal and plant functions.</title>
        <authorList>
            <person name="Merchant S.S."/>
            <person name="Prochnik S.E."/>
            <person name="Vallon O."/>
            <person name="Harris E.H."/>
            <person name="Karpowicz S.J."/>
            <person name="Witman G.B."/>
            <person name="Terry A."/>
            <person name="Salamov A."/>
            <person name="Fritz-Laylin L.K."/>
            <person name="Marechal-Drouard L."/>
            <person name="Marshall W.F."/>
            <person name="Qu L.H."/>
            <person name="Nelson D.R."/>
            <person name="Sanderfoot A.A."/>
            <person name="Spalding M.H."/>
            <person name="Kapitonov V.V."/>
            <person name="Ren Q."/>
            <person name="Ferris P."/>
            <person name="Lindquist E."/>
            <person name="Shapiro H."/>
            <person name="Lucas S.M."/>
            <person name="Grimwood J."/>
            <person name="Schmutz J."/>
            <person name="Cardol P."/>
            <person name="Cerutti H."/>
            <person name="Chanfreau G."/>
            <person name="Chen C.L."/>
            <person name="Cognat V."/>
            <person name="Croft M.T."/>
            <person name="Dent R."/>
            <person name="Dutcher S."/>
            <person name="Fernandez E."/>
            <person name="Fukuzawa H."/>
            <person name="Gonzalez-Ballester D."/>
            <person name="Gonzalez-Halphen D."/>
            <person name="Hallmann A."/>
            <person name="Hanikenne M."/>
            <person name="Hippler M."/>
            <person name="Inwood W."/>
            <person name="Jabbari K."/>
            <person name="Kalanon M."/>
            <person name="Kuras R."/>
            <person name="Lefebvre P.A."/>
            <person name="Lemaire S.D."/>
            <person name="Lobanov A.V."/>
            <person name="Lohr M."/>
            <person name="Manuell A."/>
            <person name="Meier I."/>
            <person name="Mets L."/>
            <person name="Mittag M."/>
            <person name="Mittelmeier T."/>
            <person name="Moroney J.V."/>
            <person name="Moseley J."/>
            <person name="Napoli C."/>
            <person name="Nedelcu A.M."/>
            <person name="Niyogi K."/>
            <person name="Novoselov S.V."/>
            <person name="Paulsen I.T."/>
            <person name="Pazour G."/>
            <person name="Purton S."/>
            <person name="Ral J.P."/>
            <person name="Riano-Pachon D.M."/>
            <person name="Riekhof W."/>
            <person name="Rymarquis L."/>
            <person name="Schroda M."/>
            <person name="Stern D."/>
            <person name="Umen J."/>
            <person name="Willows R."/>
            <person name="Wilson N."/>
            <person name="Zimmer S.L."/>
            <person name="Allmer J."/>
            <person name="Balk J."/>
            <person name="Bisova K."/>
            <person name="Chen C.J."/>
            <person name="Elias M."/>
            <person name="Gendler K."/>
            <person name="Hauser C."/>
            <person name="Lamb M.R."/>
            <person name="Ledford H."/>
            <person name="Long J.C."/>
            <person name="Minagawa J."/>
            <person name="Page M.D."/>
            <person name="Pan J."/>
            <person name="Pootakham W."/>
            <person name="Roje S."/>
            <person name="Rose A."/>
            <person name="Stahlberg E."/>
            <person name="Terauchi A.M."/>
            <person name="Yang P."/>
            <person name="Ball S."/>
            <person name="Bowler C."/>
            <person name="Dieckmann C.L."/>
            <person name="Gladyshev V.N."/>
            <person name="Green P."/>
            <person name="Jorgensen R."/>
            <person name="Mayfield S."/>
            <person name="Mueller-Roeber B."/>
            <person name="Rajamani S."/>
            <person name="Sayre R.T."/>
            <person name="Brokstein P."/>
            <person name="Dubchak I."/>
            <person name="Goodstein D."/>
            <person name="Hornick L."/>
            <person name="Huang Y.W."/>
            <person name="Jhaveri J."/>
            <person name="Luo Y."/>
            <person name="Martinez D."/>
            <person name="Ngau W.C."/>
            <person name="Otillar B."/>
            <person name="Poliakov A."/>
            <person name="Porter A."/>
            <person name="Szajkowski L."/>
            <person name="Werner G."/>
            <person name="Zhou K."/>
            <person name="Grigoriev I.V."/>
            <person name="Rokhsar D.S."/>
            <person name="Grossman A.R."/>
        </authorList>
    </citation>
    <scope>NUCLEOTIDE SEQUENCE [LARGE SCALE GENOMIC DNA]</scope>
    <source>
        <strain evidence="3">CC-503</strain>
    </source>
</reference>
<dbReference type="Pfam" id="PF02469">
    <property type="entry name" value="Fasciclin"/>
    <property type="match status" value="1"/>
</dbReference>
<dbReference type="ExpressionAtlas" id="A0A2K3DA83">
    <property type="expression patterns" value="baseline"/>
</dbReference>
<evidence type="ECO:0000313" key="2">
    <source>
        <dbReference type="EMBL" id="PNW77442.1"/>
    </source>
</evidence>
<name>A0A2K3DA83_CHLRE</name>
<dbReference type="Gene3D" id="2.30.180.10">
    <property type="entry name" value="FAS1 domain"/>
    <property type="match status" value="1"/>
</dbReference>